<comment type="caution">
    <text evidence="1">The sequence shown here is derived from an EMBL/GenBank/DDBJ whole genome shotgun (WGS) entry which is preliminary data.</text>
</comment>
<proteinExistence type="predicted"/>
<evidence type="ECO:0000313" key="1">
    <source>
        <dbReference type="EMBL" id="KAG0689097.1"/>
    </source>
</evidence>
<keyword evidence="2" id="KW-1185">Reference proteome</keyword>
<dbReference type="Proteomes" id="UP000697127">
    <property type="component" value="Unassembled WGS sequence"/>
</dbReference>
<organism evidence="1 2">
    <name type="scientific">Pichia californica</name>
    <dbReference type="NCBI Taxonomy" id="460514"/>
    <lineage>
        <taxon>Eukaryota</taxon>
        <taxon>Fungi</taxon>
        <taxon>Dikarya</taxon>
        <taxon>Ascomycota</taxon>
        <taxon>Saccharomycotina</taxon>
        <taxon>Pichiomycetes</taxon>
        <taxon>Pichiales</taxon>
        <taxon>Pichiaceae</taxon>
        <taxon>Pichia</taxon>
    </lineage>
</organism>
<name>A0A9P6WL95_9ASCO</name>
<reference evidence="1" key="1">
    <citation type="submission" date="2020-11" db="EMBL/GenBank/DDBJ databases">
        <title>Kefir isolates.</title>
        <authorList>
            <person name="Marcisauskas S."/>
            <person name="Kim Y."/>
            <person name="Blasche S."/>
        </authorList>
    </citation>
    <scope>NUCLEOTIDE SEQUENCE</scope>
    <source>
        <strain evidence="1">Olga-1</strain>
    </source>
</reference>
<accession>A0A9P6WL95</accession>
<dbReference type="AlphaFoldDB" id="A0A9P6WL95"/>
<dbReference type="EMBL" id="PUHW01000101">
    <property type="protein sequence ID" value="KAG0689097.1"/>
    <property type="molecule type" value="Genomic_DNA"/>
</dbReference>
<evidence type="ECO:0000313" key="2">
    <source>
        <dbReference type="Proteomes" id="UP000697127"/>
    </source>
</evidence>
<protein>
    <submittedName>
        <fullName evidence="1">Uncharacterized protein</fullName>
    </submittedName>
</protein>
<gene>
    <name evidence="1" type="ORF">C6P40_000124</name>
</gene>
<sequence length="316" mass="36780">MLQETVKRKSQNYLHIETKNDFFVKTVSTFAMSTKDTDDERYQKIINIQNFIVKSGPVEQEARINCLPSYILDAELARQFKGVTYDSSLIFAFKDFKFAQLEKKAKDIIFQFPDNIAKLRIQYSKLTVQTFFSEWLNLAHKYPFVSAAAYLMQDAVKQIVYTHNLNFTYSELTNLTSLNKIQQFVLSKIGNLRMPDINSMVSNQANDEVNPIALNAIINKKPLKFQNHSNSFKLNKQKLKKILYWCENCQCDKCLQQKKQYFDRKKKNVSFHAIEVIEEDAFGIECDDVICIESQSSCPFEELMIKRLISSIMISP</sequence>